<evidence type="ECO:0000259" key="10">
    <source>
        <dbReference type="Pfam" id="PF05922"/>
    </source>
</evidence>
<keyword evidence="12" id="KW-1185">Reference proteome</keyword>
<feature type="domain" description="Inhibitor I9" evidence="10">
    <location>
        <begin position="81"/>
        <end position="160"/>
    </location>
</feature>
<dbReference type="GO" id="GO:0006508">
    <property type="term" value="P:proteolysis"/>
    <property type="evidence" value="ECO:0007669"/>
    <property type="project" value="UniProtKB-KW"/>
</dbReference>
<dbReference type="InterPro" id="IPR050131">
    <property type="entry name" value="Peptidase_S8_subtilisin-like"/>
</dbReference>
<evidence type="ECO:0000256" key="8">
    <source>
        <dbReference type="SAM" id="SignalP"/>
    </source>
</evidence>
<comment type="caution">
    <text evidence="11">The sequence shown here is derived from an EMBL/GenBank/DDBJ whole genome shotgun (WGS) entry which is preliminary data.</text>
</comment>
<evidence type="ECO:0000256" key="7">
    <source>
        <dbReference type="SAM" id="MobiDB-lite"/>
    </source>
</evidence>
<dbReference type="InterPro" id="IPR023827">
    <property type="entry name" value="Peptidase_S8_Asp-AS"/>
</dbReference>
<evidence type="ECO:0000256" key="2">
    <source>
        <dbReference type="ARBA" id="ARBA00022670"/>
    </source>
</evidence>
<dbReference type="AlphaFoldDB" id="A0A1R1PI21"/>
<keyword evidence="3 5" id="KW-0378">Hydrolase</keyword>
<dbReference type="GO" id="GO:0005615">
    <property type="term" value="C:extracellular space"/>
    <property type="evidence" value="ECO:0007669"/>
    <property type="project" value="TreeGrafter"/>
</dbReference>
<dbReference type="Gene3D" id="3.30.70.80">
    <property type="entry name" value="Peptidase S8 propeptide/proteinase inhibitor I9"/>
    <property type="match status" value="1"/>
</dbReference>
<dbReference type="PROSITE" id="PS00137">
    <property type="entry name" value="SUBTILASE_HIS"/>
    <property type="match status" value="1"/>
</dbReference>
<dbReference type="Pfam" id="PF05922">
    <property type="entry name" value="Inhibitor_I9"/>
    <property type="match status" value="1"/>
</dbReference>
<organism evidence="11 12">
    <name type="scientific">Zancudomyces culisetae</name>
    <name type="common">Gut fungus</name>
    <name type="synonym">Smittium culisetae</name>
    <dbReference type="NCBI Taxonomy" id="1213189"/>
    <lineage>
        <taxon>Eukaryota</taxon>
        <taxon>Fungi</taxon>
        <taxon>Fungi incertae sedis</taxon>
        <taxon>Zoopagomycota</taxon>
        <taxon>Kickxellomycotina</taxon>
        <taxon>Harpellomycetes</taxon>
        <taxon>Harpellales</taxon>
        <taxon>Legeriomycetaceae</taxon>
        <taxon>Zancudomyces</taxon>
    </lineage>
</organism>
<dbReference type="SUPFAM" id="SSF52743">
    <property type="entry name" value="Subtilisin-like"/>
    <property type="match status" value="1"/>
</dbReference>
<dbReference type="InterPro" id="IPR015500">
    <property type="entry name" value="Peptidase_S8_subtilisin-rel"/>
</dbReference>
<dbReference type="InterPro" id="IPR036852">
    <property type="entry name" value="Peptidase_S8/S53_dom_sf"/>
</dbReference>
<gene>
    <name evidence="11" type="ORF">AX774_g5957</name>
</gene>
<keyword evidence="2 5" id="KW-0645">Protease</keyword>
<keyword evidence="4 5" id="KW-0720">Serine protease</keyword>
<reference evidence="12" key="1">
    <citation type="submission" date="2017-01" db="EMBL/GenBank/DDBJ databases">
        <authorList>
            <person name="Wang Y."/>
            <person name="White M."/>
            <person name="Kvist S."/>
            <person name="Moncalvo J.-M."/>
        </authorList>
    </citation>
    <scope>NUCLEOTIDE SEQUENCE [LARGE SCALE GENOMIC DNA]</scope>
    <source>
        <strain evidence="12">COL-18-3</strain>
    </source>
</reference>
<evidence type="ECO:0000256" key="1">
    <source>
        <dbReference type="ARBA" id="ARBA00011073"/>
    </source>
</evidence>
<dbReference type="FunFam" id="3.40.50.200:FF:000007">
    <property type="entry name" value="Subtilisin-like serine protease"/>
    <property type="match status" value="1"/>
</dbReference>
<proteinExistence type="inferred from homology"/>
<dbReference type="InterPro" id="IPR034193">
    <property type="entry name" value="PCSK9_ProteinaseK-like"/>
</dbReference>
<dbReference type="EMBL" id="LSSK01001135">
    <property type="protein sequence ID" value="OMH80598.1"/>
    <property type="molecule type" value="Genomic_DNA"/>
</dbReference>
<evidence type="ECO:0000256" key="5">
    <source>
        <dbReference type="PROSITE-ProRule" id="PRU01240"/>
    </source>
</evidence>
<dbReference type="PANTHER" id="PTHR43806">
    <property type="entry name" value="PEPTIDASE S8"/>
    <property type="match status" value="1"/>
</dbReference>
<evidence type="ECO:0000313" key="11">
    <source>
        <dbReference type="EMBL" id="OMH80598.1"/>
    </source>
</evidence>
<dbReference type="GO" id="GO:0004252">
    <property type="term" value="F:serine-type endopeptidase activity"/>
    <property type="evidence" value="ECO:0007669"/>
    <property type="project" value="UniProtKB-UniRule"/>
</dbReference>
<dbReference type="InterPro" id="IPR000209">
    <property type="entry name" value="Peptidase_S8/S53_dom"/>
</dbReference>
<feature type="compositionally biased region" description="Low complexity" evidence="7">
    <location>
        <begin position="24"/>
        <end position="52"/>
    </location>
</feature>
<keyword evidence="8" id="KW-0732">Signal</keyword>
<feature type="active site" description="Charge relay system" evidence="5">
    <location>
        <position position="402"/>
    </location>
</feature>
<dbReference type="PROSITE" id="PS00136">
    <property type="entry name" value="SUBTILASE_ASP"/>
    <property type="match status" value="1"/>
</dbReference>
<sequence length="459" mass="48126">MKLRSLFLVYLSVDTALGIATSITNSDRNNNTSINNIDSGDGNVSGDGNENIGGDDGGDVGGDGNGNVGGDGDGDSDDRYKYIVVLKPGVKPSDSGFIKHFEDLNLDIAKHNAHNIYPCNALENVYEDSIVGYSGVFSDHIVDSIKNSDIVEYVEKDIKVSSSIVQTSSPWGLARISHRKKLTAQTYQTYLYNSRYYQNATVYILDTGINLGHQEFEGRASWGATFARNSTNVDDNGHGTHVAGIVGGKTYGVAKKANLVAVKVLNANGTGYISDVIAGINYVLSRVKAQNSATVNGSVAVTNIINMSLGGSFSAALNQVINSSTNSGVLFISSAGNSNDDACKYSPASANGVIAVGAMDIRDSRASFSCYGACVNIFAPGKSIVSAFRGSNTATAVYSGTSMASPHISGLAAYYIMTSQNKYNAQQLYNKVLSSGTKGVLSNIGAGSPNLLGYNSISG</sequence>
<dbReference type="InterPro" id="IPR037045">
    <property type="entry name" value="S8pro/Inhibitor_I9_sf"/>
</dbReference>
<evidence type="ECO:0000256" key="4">
    <source>
        <dbReference type="ARBA" id="ARBA00022825"/>
    </source>
</evidence>
<feature type="active site" description="Charge relay system" evidence="5">
    <location>
        <position position="206"/>
    </location>
</feature>
<dbReference type="SUPFAM" id="SSF54897">
    <property type="entry name" value="Protease propeptides/inhibitors"/>
    <property type="match status" value="1"/>
</dbReference>
<dbReference type="PROSITE" id="PS00138">
    <property type="entry name" value="SUBTILASE_SER"/>
    <property type="match status" value="1"/>
</dbReference>
<evidence type="ECO:0000259" key="9">
    <source>
        <dbReference type="Pfam" id="PF00082"/>
    </source>
</evidence>
<dbReference type="InterPro" id="IPR010259">
    <property type="entry name" value="S8pro/Inhibitor_I9"/>
</dbReference>
<dbReference type="Pfam" id="PF00082">
    <property type="entry name" value="Peptidase_S8"/>
    <property type="match status" value="1"/>
</dbReference>
<name>A0A1R1PI21_ZANCU</name>
<dbReference type="PRINTS" id="PR00723">
    <property type="entry name" value="SUBTILISIN"/>
</dbReference>
<evidence type="ECO:0000313" key="12">
    <source>
        <dbReference type="Proteomes" id="UP000188320"/>
    </source>
</evidence>
<dbReference type="Proteomes" id="UP000188320">
    <property type="component" value="Unassembled WGS sequence"/>
</dbReference>
<feature type="domain" description="Peptidase S8/S53" evidence="9">
    <location>
        <begin position="199"/>
        <end position="436"/>
    </location>
</feature>
<dbReference type="InterPro" id="IPR022398">
    <property type="entry name" value="Peptidase_S8_His-AS"/>
</dbReference>
<dbReference type="PROSITE" id="PS51892">
    <property type="entry name" value="SUBTILASE"/>
    <property type="match status" value="1"/>
</dbReference>
<feature type="active site" description="Charge relay system" evidence="5">
    <location>
        <position position="238"/>
    </location>
</feature>
<accession>A0A1R1PI21</accession>
<dbReference type="PANTHER" id="PTHR43806:SF11">
    <property type="entry name" value="CEREVISIN-RELATED"/>
    <property type="match status" value="1"/>
</dbReference>
<protein>
    <submittedName>
        <fullName evidence="11">Alkaline protease 2</fullName>
    </submittedName>
</protein>
<dbReference type="Gene3D" id="3.40.50.200">
    <property type="entry name" value="Peptidase S8/S53 domain"/>
    <property type="match status" value="1"/>
</dbReference>
<evidence type="ECO:0000256" key="6">
    <source>
        <dbReference type="RuleBase" id="RU003355"/>
    </source>
</evidence>
<evidence type="ECO:0000256" key="3">
    <source>
        <dbReference type="ARBA" id="ARBA00022801"/>
    </source>
</evidence>
<comment type="similarity">
    <text evidence="1 5 6">Belongs to the peptidase S8 family.</text>
</comment>
<feature type="compositionally biased region" description="Gly residues" evidence="7">
    <location>
        <begin position="59"/>
        <end position="71"/>
    </location>
</feature>
<dbReference type="InterPro" id="IPR023828">
    <property type="entry name" value="Peptidase_S8_Ser-AS"/>
</dbReference>
<feature type="signal peptide" evidence="8">
    <location>
        <begin position="1"/>
        <end position="18"/>
    </location>
</feature>
<feature type="region of interest" description="Disordered" evidence="7">
    <location>
        <begin position="24"/>
        <end position="74"/>
    </location>
</feature>
<dbReference type="OrthoDB" id="206201at2759"/>
<feature type="chain" id="PRO_5012187296" evidence="8">
    <location>
        <begin position="19"/>
        <end position="459"/>
    </location>
</feature>
<dbReference type="CDD" id="cd04077">
    <property type="entry name" value="Peptidases_S8_PCSK9_ProteinaseK_like"/>
    <property type="match status" value="1"/>
</dbReference>